<evidence type="ECO:0000313" key="7">
    <source>
        <dbReference type="Proteomes" id="UP000193450"/>
    </source>
</evidence>
<dbReference type="Pfam" id="PF02556">
    <property type="entry name" value="SecB"/>
    <property type="match status" value="1"/>
</dbReference>
<organism evidence="6 7">
    <name type="scientific">Oceanicoccus sagamiensis</name>
    <dbReference type="NCBI Taxonomy" id="716816"/>
    <lineage>
        <taxon>Bacteria</taxon>
        <taxon>Pseudomonadati</taxon>
        <taxon>Pseudomonadota</taxon>
        <taxon>Gammaproteobacteria</taxon>
        <taxon>Cellvibrionales</taxon>
        <taxon>Spongiibacteraceae</taxon>
        <taxon>Oceanicoccus</taxon>
    </lineage>
</organism>
<dbReference type="OrthoDB" id="9795145at2"/>
<dbReference type="NCBIfam" id="TIGR00809">
    <property type="entry name" value="secB"/>
    <property type="match status" value="1"/>
</dbReference>
<dbReference type="PANTHER" id="PTHR36918">
    <property type="match status" value="1"/>
</dbReference>
<comment type="function">
    <text evidence="5">One of the proteins required for the normal export of preproteins out of the cell cytoplasm. It is a molecular chaperone that binds to a subset of precursor proteins, maintaining them in a translocation-competent state. It also specifically binds to its receptor SecA.</text>
</comment>
<keyword evidence="4 5" id="KW-0811">Translocation</keyword>
<proteinExistence type="inferred from homology"/>
<dbReference type="PANTHER" id="PTHR36918:SF1">
    <property type="entry name" value="PROTEIN-EXPORT PROTEIN SECB"/>
    <property type="match status" value="1"/>
</dbReference>
<comment type="subunit">
    <text evidence="5">Homotetramer, a dimer of dimers. One homotetramer interacts with 1 SecA dimer.</text>
</comment>
<comment type="similarity">
    <text evidence="1 5">Belongs to the SecB family.</text>
</comment>
<dbReference type="Proteomes" id="UP000193450">
    <property type="component" value="Chromosome"/>
</dbReference>
<keyword evidence="3 5" id="KW-0653">Protein transport</keyword>
<keyword evidence="7" id="KW-1185">Reference proteome</keyword>
<evidence type="ECO:0000256" key="1">
    <source>
        <dbReference type="ARBA" id="ARBA00009990"/>
    </source>
</evidence>
<accession>A0A1X9N673</accession>
<dbReference type="SUPFAM" id="SSF54611">
    <property type="entry name" value="SecB-like"/>
    <property type="match status" value="1"/>
</dbReference>
<sequence length="157" mass="17289">MAENEAVQQQFGIQKVYVKDASFESPMGAAVFSKQWQPKVNVDMNTKNNKLADDNYEVVLTMTVTATIEEQTALLIEVQQAGLFLAKGIEGEQLRQALGIMGPNVLFPYIRETIDSMAIKGGFPAINLQPINFDALYRQAASQQAAQQQEAAQPDAH</sequence>
<comment type="subcellular location">
    <subcellularLocation>
        <location evidence="5">Cytoplasm</location>
    </subcellularLocation>
</comment>
<dbReference type="Gene3D" id="3.10.420.10">
    <property type="entry name" value="SecB-like"/>
    <property type="match status" value="1"/>
</dbReference>
<dbReference type="STRING" id="716816.BST96_05375"/>
<protein>
    <recommendedName>
        <fullName evidence="5">Protein-export protein SecB</fullName>
    </recommendedName>
</protein>
<dbReference type="AlphaFoldDB" id="A0A1X9N673"/>
<evidence type="ECO:0000256" key="2">
    <source>
        <dbReference type="ARBA" id="ARBA00022448"/>
    </source>
</evidence>
<dbReference type="RefSeq" id="WP_085757714.1">
    <property type="nucleotide sequence ID" value="NZ_CP019343.1"/>
</dbReference>
<dbReference type="GO" id="GO:0006457">
    <property type="term" value="P:protein folding"/>
    <property type="evidence" value="ECO:0007669"/>
    <property type="project" value="UniProtKB-UniRule"/>
</dbReference>
<evidence type="ECO:0000256" key="4">
    <source>
        <dbReference type="ARBA" id="ARBA00023010"/>
    </source>
</evidence>
<name>A0A1X9N673_9GAMM</name>
<keyword evidence="2 5" id="KW-0813">Transport</keyword>
<gene>
    <name evidence="5" type="primary">secB</name>
    <name evidence="6" type="ORF">BST96_05375</name>
</gene>
<keyword evidence="5" id="KW-0143">Chaperone</keyword>
<dbReference type="HAMAP" id="MF_00821">
    <property type="entry name" value="SecB"/>
    <property type="match status" value="1"/>
</dbReference>
<dbReference type="GO" id="GO:0051082">
    <property type="term" value="F:unfolded protein binding"/>
    <property type="evidence" value="ECO:0007669"/>
    <property type="project" value="InterPro"/>
</dbReference>
<dbReference type="InterPro" id="IPR035958">
    <property type="entry name" value="SecB-like_sf"/>
</dbReference>
<dbReference type="PRINTS" id="PR01594">
    <property type="entry name" value="SECBCHAPRONE"/>
</dbReference>
<reference evidence="6 7" key="1">
    <citation type="submission" date="2016-11" db="EMBL/GenBank/DDBJ databases">
        <title>Trade-off between light-utilization and light-protection in marine flavobacteria.</title>
        <authorList>
            <person name="Kumagai Y."/>
        </authorList>
    </citation>
    <scope>NUCLEOTIDE SEQUENCE [LARGE SCALE GENOMIC DNA]</scope>
    <source>
        <strain evidence="6 7">NBRC 107125</strain>
    </source>
</reference>
<evidence type="ECO:0000256" key="5">
    <source>
        <dbReference type="HAMAP-Rule" id="MF_00821"/>
    </source>
</evidence>
<dbReference type="EMBL" id="CP019343">
    <property type="protein sequence ID" value="ARN73600.1"/>
    <property type="molecule type" value="Genomic_DNA"/>
</dbReference>
<dbReference type="GO" id="GO:0051262">
    <property type="term" value="P:protein tetramerization"/>
    <property type="evidence" value="ECO:0007669"/>
    <property type="project" value="InterPro"/>
</dbReference>
<evidence type="ECO:0000256" key="3">
    <source>
        <dbReference type="ARBA" id="ARBA00022927"/>
    </source>
</evidence>
<dbReference type="KEGG" id="osg:BST96_05375"/>
<dbReference type="NCBIfam" id="NF004393">
    <property type="entry name" value="PRK05751.1-4"/>
    <property type="match status" value="1"/>
</dbReference>
<dbReference type="GO" id="GO:0015031">
    <property type="term" value="P:protein transport"/>
    <property type="evidence" value="ECO:0007669"/>
    <property type="project" value="UniProtKB-UniRule"/>
</dbReference>
<dbReference type="GO" id="GO:0005737">
    <property type="term" value="C:cytoplasm"/>
    <property type="evidence" value="ECO:0007669"/>
    <property type="project" value="UniProtKB-SubCell"/>
</dbReference>
<evidence type="ECO:0000313" key="6">
    <source>
        <dbReference type="EMBL" id="ARN73600.1"/>
    </source>
</evidence>
<dbReference type="InterPro" id="IPR003708">
    <property type="entry name" value="SecB"/>
</dbReference>
<keyword evidence="5" id="KW-0963">Cytoplasm</keyword>